<dbReference type="Pfam" id="PF14559">
    <property type="entry name" value="TPR_19"/>
    <property type="match status" value="2"/>
</dbReference>
<dbReference type="RefSeq" id="WP_197921353.1">
    <property type="nucleotide sequence ID" value="NZ_CAWPTA010000007.1"/>
</dbReference>
<evidence type="ECO:0000313" key="1">
    <source>
        <dbReference type="EMBL" id="MBH5322671.1"/>
    </source>
</evidence>
<dbReference type="PANTHER" id="PTHR23082:SF0">
    <property type="entry name" value="GENERAL TRANSCRIPTION FACTOR 3C POLYPEPTIDE 3"/>
    <property type="match status" value="1"/>
</dbReference>
<dbReference type="InterPro" id="IPR039340">
    <property type="entry name" value="Tfc4/TFIIIC-102/Sfc4"/>
</dbReference>
<accession>A0ABS0N3X5</accession>
<dbReference type="InterPro" id="IPR011990">
    <property type="entry name" value="TPR-like_helical_dom_sf"/>
</dbReference>
<sequence length="505" mass="54566">MKIAGRSTLTAMLALSLAACGLSPEKRLDRAEEAYAENRFNEARLDLASVLQDDANNIAALELLARTQLQAGDGEGAYSSLQRLDELNARPGDYDRMLAEAQLLRGDFDAAIRTAEALGSAEGARIIALSHIGLGEGREAQSAFEAGLTAPGDRSRLLADYAIFMLQAGDAEAAQRLATQALEAAEDGLDPLLANARIAMARGDLNRALQFFSAASEEWPENRLAILGRIGVLGDLGRLDKARPLIADMANRLPGDPDVIYLQARLAAEDGAWEDVRSILQRFEGRDQPQQQLLYARALLELDLPEQAMPRLMSLLRSAPGNAEARRLLARAQLESDEADAAFSTIRPLATSALGTAQDLAIFATAARATGRSADIGDALAAAPPTERLGTLLAQGDSALRRENWRSAIDAYEELRRWTGDRNALVLNNLAFARGRTGETDEAIRLSEMAHELAPDHPSIMDTLGWLLVESGEDRSRGLQLLERAARLDPDNPTINRHLSEARGG</sequence>
<dbReference type="PROSITE" id="PS51257">
    <property type="entry name" value="PROKAR_LIPOPROTEIN"/>
    <property type="match status" value="1"/>
</dbReference>
<keyword evidence="2" id="KW-1185">Reference proteome</keyword>
<proteinExistence type="predicted"/>
<dbReference type="Pfam" id="PF13432">
    <property type="entry name" value="TPR_16"/>
    <property type="match status" value="1"/>
</dbReference>
<name>A0ABS0N3X5_9SPHN</name>
<dbReference type="Gene3D" id="1.25.40.10">
    <property type="entry name" value="Tetratricopeptide repeat domain"/>
    <property type="match status" value="2"/>
</dbReference>
<dbReference type="Proteomes" id="UP000602442">
    <property type="component" value="Unassembled WGS sequence"/>
</dbReference>
<comment type="caution">
    <text evidence="1">The sequence shown here is derived from an EMBL/GenBank/DDBJ whole genome shotgun (WGS) entry which is preliminary data.</text>
</comment>
<protein>
    <submittedName>
        <fullName evidence="1">Tetratricopeptide repeat protein</fullName>
    </submittedName>
</protein>
<dbReference type="EMBL" id="JAEANY010000002">
    <property type="protein sequence ID" value="MBH5322671.1"/>
    <property type="molecule type" value="Genomic_DNA"/>
</dbReference>
<dbReference type="PANTHER" id="PTHR23082">
    <property type="entry name" value="TRANSCRIPTION INITIATION FACTOR IIIC TFIIIC , POLYPEPTIDE 3-RELATED"/>
    <property type="match status" value="1"/>
</dbReference>
<gene>
    <name evidence="1" type="ORF">I5L03_08740</name>
</gene>
<organism evidence="1 2">
    <name type="scientific">Aurantiacibacter sediminis</name>
    <dbReference type="NCBI Taxonomy" id="2793064"/>
    <lineage>
        <taxon>Bacteria</taxon>
        <taxon>Pseudomonadati</taxon>
        <taxon>Pseudomonadota</taxon>
        <taxon>Alphaproteobacteria</taxon>
        <taxon>Sphingomonadales</taxon>
        <taxon>Erythrobacteraceae</taxon>
        <taxon>Aurantiacibacter</taxon>
    </lineage>
</organism>
<dbReference type="InterPro" id="IPR019734">
    <property type="entry name" value="TPR_rpt"/>
</dbReference>
<dbReference type="SMART" id="SM00028">
    <property type="entry name" value="TPR"/>
    <property type="match status" value="2"/>
</dbReference>
<dbReference type="SUPFAM" id="SSF48452">
    <property type="entry name" value="TPR-like"/>
    <property type="match status" value="4"/>
</dbReference>
<reference evidence="1 2" key="1">
    <citation type="submission" date="2020-11" db="EMBL/GenBank/DDBJ databases">
        <title>Erythrobacter sediminis sp. nov., a marine bacterium from a tidal flat of Garorim Bay.</title>
        <authorList>
            <person name="Kim D."/>
            <person name="Yoo Y."/>
            <person name="Kim J.-J."/>
        </authorList>
    </citation>
    <scope>NUCLEOTIDE SEQUENCE [LARGE SCALE GENOMIC DNA]</scope>
    <source>
        <strain evidence="1 2">JGD-13</strain>
    </source>
</reference>
<evidence type="ECO:0000313" key="2">
    <source>
        <dbReference type="Proteomes" id="UP000602442"/>
    </source>
</evidence>